<evidence type="ECO:0000313" key="3">
    <source>
        <dbReference type="EMBL" id="TYS71610.1"/>
    </source>
</evidence>
<dbReference type="SMART" id="SM00028">
    <property type="entry name" value="TPR"/>
    <property type="match status" value="2"/>
</dbReference>
<dbReference type="InterPro" id="IPR001387">
    <property type="entry name" value="Cro/C1-type_HTH"/>
</dbReference>
<evidence type="ECO:0000313" key="5">
    <source>
        <dbReference type="Proteomes" id="UP000324517"/>
    </source>
</evidence>
<name>A0A5D4S7T6_9BACI</name>
<dbReference type="EMBL" id="VTEU01000003">
    <property type="protein sequence ID" value="TYS59009.1"/>
    <property type="molecule type" value="Genomic_DNA"/>
</dbReference>
<dbReference type="Pfam" id="PF01381">
    <property type="entry name" value="HTH_3"/>
    <property type="match status" value="1"/>
</dbReference>
<proteinExistence type="predicted"/>
<dbReference type="InterPro" id="IPR011990">
    <property type="entry name" value="TPR-like_helical_dom_sf"/>
</dbReference>
<organism evidence="3 5">
    <name type="scientific">Sutcliffiella horikoshii</name>
    <dbReference type="NCBI Taxonomy" id="79883"/>
    <lineage>
        <taxon>Bacteria</taxon>
        <taxon>Bacillati</taxon>
        <taxon>Bacillota</taxon>
        <taxon>Bacilli</taxon>
        <taxon>Bacillales</taxon>
        <taxon>Bacillaceae</taxon>
        <taxon>Sutcliffiella</taxon>
    </lineage>
</organism>
<dbReference type="SUPFAM" id="SSF47413">
    <property type="entry name" value="lambda repressor-like DNA-binding domains"/>
    <property type="match status" value="1"/>
</dbReference>
<dbReference type="RefSeq" id="WP_148965730.1">
    <property type="nucleotide sequence ID" value="NZ_JBNIKO010000003.1"/>
</dbReference>
<dbReference type="AlphaFoldDB" id="A0A5D4S7T6"/>
<dbReference type="Gene3D" id="1.10.260.40">
    <property type="entry name" value="lambda repressor-like DNA-binding domains"/>
    <property type="match status" value="1"/>
</dbReference>
<dbReference type="Proteomes" id="UP000324517">
    <property type="component" value="Unassembled WGS sequence"/>
</dbReference>
<dbReference type="InterPro" id="IPR019734">
    <property type="entry name" value="TPR_rpt"/>
</dbReference>
<evidence type="ECO:0000259" key="1">
    <source>
        <dbReference type="PROSITE" id="PS50943"/>
    </source>
</evidence>
<dbReference type="EMBL" id="VTET01000006">
    <property type="protein sequence ID" value="TYS71610.1"/>
    <property type="molecule type" value="Genomic_DNA"/>
</dbReference>
<dbReference type="PROSITE" id="PS50943">
    <property type="entry name" value="HTH_CROC1"/>
    <property type="match status" value="1"/>
</dbReference>
<dbReference type="SMART" id="SM00530">
    <property type="entry name" value="HTH_XRE"/>
    <property type="match status" value="1"/>
</dbReference>
<accession>A0A5D4S7T6</accession>
<dbReference type="CDD" id="cd00093">
    <property type="entry name" value="HTH_XRE"/>
    <property type="match status" value="1"/>
</dbReference>
<dbReference type="OrthoDB" id="252257at2"/>
<dbReference type="Proteomes" id="UP000323393">
    <property type="component" value="Unassembled WGS sequence"/>
</dbReference>
<evidence type="ECO:0000313" key="4">
    <source>
        <dbReference type="Proteomes" id="UP000323393"/>
    </source>
</evidence>
<dbReference type="InterPro" id="IPR010982">
    <property type="entry name" value="Lambda_DNA-bd_dom_sf"/>
</dbReference>
<dbReference type="SUPFAM" id="SSF48452">
    <property type="entry name" value="TPR-like"/>
    <property type="match status" value="1"/>
</dbReference>
<protein>
    <submittedName>
        <fullName evidence="3">Helix-turn-helix transcriptional regulator</fullName>
    </submittedName>
</protein>
<evidence type="ECO:0000313" key="2">
    <source>
        <dbReference type="EMBL" id="TYS59009.1"/>
    </source>
</evidence>
<dbReference type="Gene3D" id="1.25.40.10">
    <property type="entry name" value="Tetratricopeptide repeat domain"/>
    <property type="match status" value="1"/>
</dbReference>
<gene>
    <name evidence="2" type="ORF">FZC74_09690</name>
    <name evidence="3" type="ORF">FZC75_13810</name>
</gene>
<feature type="domain" description="HTH cro/C1-type" evidence="1">
    <location>
        <begin position="7"/>
        <end position="61"/>
    </location>
</feature>
<dbReference type="Gene3D" id="1.25.40.1000">
    <property type="match status" value="1"/>
</dbReference>
<reference evidence="4 5" key="1">
    <citation type="submission" date="2019-08" db="EMBL/GenBank/DDBJ databases">
        <title>Bacillus genomes from the desert of Cuatro Cienegas, Coahuila.</title>
        <authorList>
            <person name="Olmedo-Alvarez G."/>
        </authorList>
    </citation>
    <scope>NUCLEOTIDE SEQUENCE [LARGE SCALE GENOMIC DNA]</scope>
    <source>
        <strain evidence="2 4">CH88_3T</strain>
        <strain evidence="3 5">CH98b_3T</strain>
    </source>
</reference>
<sequence length="411" mass="48853">MSLGILIKFHREKNGLTQEELGKGVCSVTHVSKIERGTTQFSSEITNLLSEKLGINMEEELQSLQKFEKLLHQWHDCMVLQQNNEIERLKNQIEKNSLFLIQSVKNKYFLLQARYFLLRGDITNAKALIDKIYNVRKDLNTYETHLLHHLLGITELHKGNFKKALEYLLKINEKEYQNLEFYYQIAIAYHNLQFKVKAYYYSELSLEYFQKTNNFKKIIDAETIKLINEGRNELWNFDNLVNRYNQLIAQCEIINDTSKKANLLSNLAYEYSYTGDNENARIYYKKTLDLLKGNKKSSNYLNNLIGYIYCCLQIKENKVDSMLTQLIQTGMEISKEIKDHSSLAFFQMLRLLHDDEKELYYQFIEEKIIPMLNKNGNYHQLHTYEKTMFQYYLDQCKHEEANRYASRLLNN</sequence>
<dbReference type="GO" id="GO:0003677">
    <property type="term" value="F:DNA binding"/>
    <property type="evidence" value="ECO:0007669"/>
    <property type="project" value="InterPro"/>
</dbReference>
<comment type="caution">
    <text evidence="3">The sequence shown here is derived from an EMBL/GenBank/DDBJ whole genome shotgun (WGS) entry which is preliminary data.</text>
</comment>